<dbReference type="GO" id="GO:0008273">
    <property type="term" value="F:calcium, potassium:sodium antiporter activity"/>
    <property type="evidence" value="ECO:0007669"/>
    <property type="project" value="TreeGrafter"/>
</dbReference>
<evidence type="ECO:0000256" key="4">
    <source>
        <dbReference type="ARBA" id="ARBA00023136"/>
    </source>
</evidence>
<accession>A0A6G7K9R4</accession>
<feature type="transmembrane region" description="Helical" evidence="5">
    <location>
        <begin position="6"/>
        <end position="25"/>
    </location>
</feature>
<evidence type="ECO:0000313" key="7">
    <source>
        <dbReference type="EMBL" id="QII82004.1"/>
    </source>
</evidence>
<evidence type="ECO:0000256" key="1">
    <source>
        <dbReference type="ARBA" id="ARBA00004141"/>
    </source>
</evidence>
<reference evidence="7 8" key="1">
    <citation type="journal article" date="2017" name="Int. J. Syst. Evol. Microbiol.">
        <title>Jeotgalibaca porci sp. nov. and Jeotgalibaca arthritidis sp. nov., isolated from pigs, and emended description of the genus Jeotgalibaca.</title>
        <authorList>
            <person name="Zamora L."/>
            <person name="Perez-Sancho M."/>
            <person name="Dominguez L."/>
            <person name="Fernandez-Garayzabal J.F."/>
            <person name="Vela A.I."/>
        </authorList>
    </citation>
    <scope>NUCLEOTIDE SEQUENCE [LARGE SCALE GENOMIC DNA]</scope>
    <source>
        <strain evidence="7 8">CECT 9157</strain>
    </source>
</reference>
<evidence type="ECO:0000256" key="3">
    <source>
        <dbReference type="ARBA" id="ARBA00022989"/>
    </source>
</evidence>
<dbReference type="PANTHER" id="PTHR10846:SF8">
    <property type="entry name" value="INNER MEMBRANE PROTEIN YRBG"/>
    <property type="match status" value="1"/>
</dbReference>
<evidence type="ECO:0000313" key="8">
    <source>
        <dbReference type="Proteomes" id="UP000501451"/>
    </source>
</evidence>
<dbReference type="PANTHER" id="PTHR10846">
    <property type="entry name" value="SODIUM/POTASSIUM/CALCIUM EXCHANGER"/>
    <property type="match status" value="1"/>
</dbReference>
<evidence type="ECO:0000259" key="6">
    <source>
        <dbReference type="Pfam" id="PF01699"/>
    </source>
</evidence>
<dbReference type="AlphaFoldDB" id="A0A6G7K9R4"/>
<feature type="domain" description="Sodium/calcium exchanger membrane region" evidence="6">
    <location>
        <begin position="13"/>
        <end position="161"/>
    </location>
</feature>
<comment type="subcellular location">
    <subcellularLocation>
        <location evidence="1">Membrane</location>
        <topology evidence="1">Multi-pass membrane protein</topology>
    </subcellularLocation>
</comment>
<feature type="transmembrane region" description="Helical" evidence="5">
    <location>
        <begin position="189"/>
        <end position="209"/>
    </location>
</feature>
<dbReference type="InterPro" id="IPR004481">
    <property type="entry name" value="K/Na/Ca-exchanger"/>
</dbReference>
<keyword evidence="3 5" id="KW-1133">Transmembrane helix</keyword>
<dbReference type="InterPro" id="IPR004837">
    <property type="entry name" value="NaCa_Exmemb"/>
</dbReference>
<feature type="domain" description="Sodium/calcium exchanger membrane region" evidence="6">
    <location>
        <begin position="189"/>
        <end position="332"/>
    </location>
</feature>
<feature type="transmembrane region" description="Helical" evidence="5">
    <location>
        <begin position="256"/>
        <end position="278"/>
    </location>
</feature>
<keyword evidence="4 5" id="KW-0472">Membrane</keyword>
<keyword evidence="2 5" id="KW-0812">Transmembrane</keyword>
<dbReference type="EMBL" id="CP049740">
    <property type="protein sequence ID" value="QII82004.1"/>
    <property type="molecule type" value="Genomic_DNA"/>
</dbReference>
<feature type="transmembrane region" description="Helical" evidence="5">
    <location>
        <begin position="317"/>
        <end position="333"/>
    </location>
</feature>
<gene>
    <name evidence="7" type="ORF">G7057_05775</name>
</gene>
<proteinExistence type="predicted"/>
<keyword evidence="8" id="KW-1185">Reference proteome</keyword>
<feature type="transmembrane region" description="Helical" evidence="5">
    <location>
        <begin position="46"/>
        <end position="71"/>
    </location>
</feature>
<dbReference type="GO" id="GO:0005886">
    <property type="term" value="C:plasma membrane"/>
    <property type="evidence" value="ECO:0007669"/>
    <property type="project" value="TreeGrafter"/>
</dbReference>
<evidence type="ECO:0000256" key="5">
    <source>
        <dbReference type="SAM" id="Phobius"/>
    </source>
</evidence>
<dbReference type="Proteomes" id="UP000501451">
    <property type="component" value="Chromosome"/>
</dbReference>
<dbReference type="GO" id="GO:0006874">
    <property type="term" value="P:intracellular calcium ion homeostasis"/>
    <property type="evidence" value="ECO:0007669"/>
    <property type="project" value="TreeGrafter"/>
</dbReference>
<dbReference type="GO" id="GO:0005262">
    <property type="term" value="F:calcium channel activity"/>
    <property type="evidence" value="ECO:0007669"/>
    <property type="project" value="TreeGrafter"/>
</dbReference>
<dbReference type="InterPro" id="IPR044880">
    <property type="entry name" value="NCX_ion-bd_dom_sf"/>
</dbReference>
<feature type="transmembrane region" description="Helical" evidence="5">
    <location>
        <begin position="284"/>
        <end position="305"/>
    </location>
</feature>
<sequence>MTTFISSQSWLILMLIFAASLYLLSKATDHLVDHAVTLSRQFGVSELLIGATIVSLGTTLPELATSVVALINGTTDFALGNAIGSVVTNTTLVLGVGSLAGSMPVAKTTASRLPFLIGSILLIIVASQYPFENHFFSAGQIHPLIGVALLLGLGLYMWLSFRTPAGEAEHKEKAVEPNQPTALFLKEGLIIFISAVGVAASASILVSTVETAASRLGVSEAVIAGTVVALGTSLPELSTTYASVKKGYGGLAIGNIIGANSLNLLLVLGVSIAFSPAGLGVPAIFYQLHFPLAVLVIGMLTYFIFNTKKLAISKREGLILLVVYFIYLLLNLVL</sequence>
<organism evidence="7 8">
    <name type="scientific">Jeotgalibaca arthritidis</name>
    <dbReference type="NCBI Taxonomy" id="1868794"/>
    <lineage>
        <taxon>Bacteria</taxon>
        <taxon>Bacillati</taxon>
        <taxon>Bacillota</taxon>
        <taxon>Bacilli</taxon>
        <taxon>Lactobacillales</taxon>
        <taxon>Carnobacteriaceae</taxon>
        <taxon>Jeotgalibaca</taxon>
    </lineage>
</organism>
<name>A0A6G7K9R4_9LACT</name>
<dbReference type="Pfam" id="PF01699">
    <property type="entry name" value="Na_Ca_ex"/>
    <property type="match status" value="2"/>
</dbReference>
<dbReference type="RefSeq" id="WP_166161973.1">
    <property type="nucleotide sequence ID" value="NZ_CP049740.1"/>
</dbReference>
<dbReference type="Gene3D" id="1.20.1420.30">
    <property type="entry name" value="NCX, central ion-binding region"/>
    <property type="match status" value="1"/>
</dbReference>
<dbReference type="KEGG" id="jar:G7057_05775"/>
<feature type="transmembrane region" description="Helical" evidence="5">
    <location>
        <begin position="77"/>
        <end position="101"/>
    </location>
</feature>
<protein>
    <submittedName>
        <fullName evidence="7">Sodium:calcium antiporter</fullName>
    </submittedName>
</protein>
<evidence type="ECO:0000256" key="2">
    <source>
        <dbReference type="ARBA" id="ARBA00022692"/>
    </source>
</evidence>
<feature type="transmembrane region" description="Helical" evidence="5">
    <location>
        <begin position="221"/>
        <end position="244"/>
    </location>
</feature>
<feature type="transmembrane region" description="Helical" evidence="5">
    <location>
        <begin position="113"/>
        <end position="131"/>
    </location>
</feature>
<feature type="transmembrane region" description="Helical" evidence="5">
    <location>
        <begin position="143"/>
        <end position="161"/>
    </location>
</feature>